<evidence type="ECO:0000313" key="2">
    <source>
        <dbReference type="EMBL" id="OAY62199.1"/>
    </source>
</evidence>
<organism evidence="2">
    <name type="scientific">Manihot esculenta</name>
    <name type="common">Cassava</name>
    <name type="synonym">Jatropha manihot</name>
    <dbReference type="NCBI Taxonomy" id="3983"/>
    <lineage>
        <taxon>Eukaryota</taxon>
        <taxon>Viridiplantae</taxon>
        <taxon>Streptophyta</taxon>
        <taxon>Embryophyta</taxon>
        <taxon>Tracheophyta</taxon>
        <taxon>Spermatophyta</taxon>
        <taxon>Magnoliopsida</taxon>
        <taxon>eudicotyledons</taxon>
        <taxon>Gunneridae</taxon>
        <taxon>Pentapetalae</taxon>
        <taxon>rosids</taxon>
        <taxon>fabids</taxon>
        <taxon>Malpighiales</taxon>
        <taxon>Euphorbiaceae</taxon>
        <taxon>Crotonoideae</taxon>
        <taxon>Manihoteae</taxon>
        <taxon>Manihot</taxon>
    </lineage>
</organism>
<feature type="compositionally biased region" description="Basic and acidic residues" evidence="1">
    <location>
        <begin position="25"/>
        <end position="43"/>
    </location>
</feature>
<reference evidence="2" key="1">
    <citation type="submission" date="2016-02" db="EMBL/GenBank/DDBJ databases">
        <title>WGS assembly of Manihot esculenta.</title>
        <authorList>
            <person name="Bredeson J.V."/>
            <person name="Prochnik S.E."/>
            <person name="Lyons J.B."/>
            <person name="Schmutz J."/>
            <person name="Grimwood J."/>
            <person name="Vrebalov J."/>
            <person name="Bart R.S."/>
            <person name="Amuge T."/>
            <person name="Ferguson M.E."/>
            <person name="Green R."/>
            <person name="Putnam N."/>
            <person name="Stites J."/>
            <person name="Rounsley S."/>
            <person name="Rokhsar D.S."/>
        </authorList>
    </citation>
    <scope>NUCLEOTIDE SEQUENCE [LARGE SCALE GENOMIC DNA]</scope>
    <source>
        <tissue evidence="2">Leaf</tissue>
    </source>
</reference>
<name>A0A2C9WNT5_MANES</name>
<feature type="region of interest" description="Disordered" evidence="1">
    <location>
        <begin position="1"/>
        <end position="56"/>
    </location>
</feature>
<sequence>MAGQGQACLRGEIPACLNPPSKSQDSGDERKFNVKEKFQKKNNTDPLATCEPEYKS</sequence>
<proteinExistence type="predicted"/>
<dbReference type="AlphaFoldDB" id="A0A2C9WNT5"/>
<evidence type="ECO:0000256" key="1">
    <source>
        <dbReference type="SAM" id="MobiDB-lite"/>
    </source>
</evidence>
<accession>A0A2C9WNT5</accession>
<gene>
    <name evidence="2" type="ORF">MANES_01G249400</name>
</gene>
<protein>
    <submittedName>
        <fullName evidence="2">Uncharacterized protein</fullName>
    </submittedName>
</protein>
<dbReference type="EMBL" id="CM004387">
    <property type="protein sequence ID" value="OAY62199.1"/>
    <property type="molecule type" value="Genomic_DNA"/>
</dbReference>